<evidence type="ECO:0000256" key="1">
    <source>
        <dbReference type="ARBA" id="ARBA00023015"/>
    </source>
</evidence>
<gene>
    <name evidence="5" type="ORF">SAMN02745217_04210</name>
</gene>
<dbReference type="Gene3D" id="1.10.10.60">
    <property type="entry name" value="Homeodomain-like"/>
    <property type="match status" value="2"/>
</dbReference>
<evidence type="ECO:0000313" key="6">
    <source>
        <dbReference type="Proteomes" id="UP000184612"/>
    </source>
</evidence>
<evidence type="ECO:0000313" key="5">
    <source>
        <dbReference type="EMBL" id="SHO53645.1"/>
    </source>
</evidence>
<protein>
    <submittedName>
        <fullName evidence="5">AraC-type DNA-binding protein</fullName>
    </submittedName>
</protein>
<dbReference type="InterPro" id="IPR009057">
    <property type="entry name" value="Homeodomain-like_sf"/>
</dbReference>
<dbReference type="STRING" id="1121345.SAMN02745217_04210"/>
<proteinExistence type="predicted"/>
<keyword evidence="1" id="KW-0805">Transcription regulation</keyword>
<dbReference type="SMART" id="SM00342">
    <property type="entry name" value="HTH_ARAC"/>
    <property type="match status" value="1"/>
</dbReference>
<feature type="domain" description="HTH araC/xylS-type" evidence="4">
    <location>
        <begin position="228"/>
        <end position="326"/>
    </location>
</feature>
<dbReference type="OrthoDB" id="3177689at2"/>
<dbReference type="GO" id="GO:0043565">
    <property type="term" value="F:sequence-specific DNA binding"/>
    <property type="evidence" value="ECO:0007669"/>
    <property type="project" value="InterPro"/>
</dbReference>
<name>A0A1M7YLY8_9FIRM</name>
<dbReference type="PANTHER" id="PTHR47893:SF1">
    <property type="entry name" value="REGULATORY PROTEIN PCHR"/>
    <property type="match status" value="1"/>
</dbReference>
<organism evidence="5 6">
    <name type="scientific">Anaerocolumna xylanovorans DSM 12503</name>
    <dbReference type="NCBI Taxonomy" id="1121345"/>
    <lineage>
        <taxon>Bacteria</taxon>
        <taxon>Bacillati</taxon>
        <taxon>Bacillota</taxon>
        <taxon>Clostridia</taxon>
        <taxon>Lachnospirales</taxon>
        <taxon>Lachnospiraceae</taxon>
        <taxon>Anaerocolumna</taxon>
    </lineage>
</organism>
<dbReference type="PANTHER" id="PTHR47893">
    <property type="entry name" value="REGULATORY PROTEIN PCHR"/>
    <property type="match status" value="1"/>
</dbReference>
<dbReference type="AlphaFoldDB" id="A0A1M7YLY8"/>
<dbReference type="InterPro" id="IPR018062">
    <property type="entry name" value="HTH_AraC-typ_CS"/>
</dbReference>
<dbReference type="Proteomes" id="UP000184612">
    <property type="component" value="Unassembled WGS sequence"/>
</dbReference>
<dbReference type="SUPFAM" id="SSF46689">
    <property type="entry name" value="Homeodomain-like"/>
    <property type="match status" value="2"/>
</dbReference>
<dbReference type="EMBL" id="FRFD01000014">
    <property type="protein sequence ID" value="SHO53645.1"/>
    <property type="molecule type" value="Genomic_DNA"/>
</dbReference>
<sequence>MQEEKRCHFISTILNELILPPIFQLDMQLEKAFPYKSCGTTYSLLPEAGKGYYWVYGYSDQFAVVVYNMSFKKTITSVYEHPAFYSIGSYDNTTARLVSCQMNTSARTLLGYSRPKEIWKEVLYKGYTGKGVSISLLEPYARKMAGFFDISIQELAQRCFCLDGTARIPEADIILKQLESYTPTERYAHHYYESKLVELLTVLCQQYESAPLFLPKKVLPKNEAENLSRVTDYINAHYTAPVDLDVLSSTAYMGRTKLSLAFKQMYGITITQYVRQLRVEHAKSLLKNKELSLGEIAAQVGYQTQGSFTDLFKEATGLTPREYRHLFY</sequence>
<evidence type="ECO:0000256" key="3">
    <source>
        <dbReference type="ARBA" id="ARBA00023163"/>
    </source>
</evidence>
<evidence type="ECO:0000259" key="4">
    <source>
        <dbReference type="PROSITE" id="PS01124"/>
    </source>
</evidence>
<dbReference type="RefSeq" id="WP_073590842.1">
    <property type="nucleotide sequence ID" value="NZ_FRFD01000014.1"/>
</dbReference>
<dbReference type="PRINTS" id="PR00032">
    <property type="entry name" value="HTHARAC"/>
</dbReference>
<reference evidence="5 6" key="1">
    <citation type="submission" date="2016-12" db="EMBL/GenBank/DDBJ databases">
        <authorList>
            <person name="Song W.-J."/>
            <person name="Kurnit D.M."/>
        </authorList>
    </citation>
    <scope>NUCLEOTIDE SEQUENCE [LARGE SCALE GENOMIC DNA]</scope>
    <source>
        <strain evidence="5 6">DSM 12503</strain>
    </source>
</reference>
<accession>A0A1M7YLY8</accession>
<dbReference type="PROSITE" id="PS00041">
    <property type="entry name" value="HTH_ARAC_FAMILY_1"/>
    <property type="match status" value="1"/>
</dbReference>
<dbReference type="InterPro" id="IPR020449">
    <property type="entry name" value="Tscrpt_reg_AraC-type_HTH"/>
</dbReference>
<keyword evidence="6" id="KW-1185">Reference proteome</keyword>
<dbReference type="PROSITE" id="PS01124">
    <property type="entry name" value="HTH_ARAC_FAMILY_2"/>
    <property type="match status" value="1"/>
</dbReference>
<keyword evidence="2 5" id="KW-0238">DNA-binding</keyword>
<dbReference type="InterPro" id="IPR018060">
    <property type="entry name" value="HTH_AraC"/>
</dbReference>
<dbReference type="InterPro" id="IPR053142">
    <property type="entry name" value="PchR_regulatory_protein"/>
</dbReference>
<dbReference type="Pfam" id="PF12833">
    <property type="entry name" value="HTH_18"/>
    <property type="match status" value="1"/>
</dbReference>
<dbReference type="GO" id="GO:0003700">
    <property type="term" value="F:DNA-binding transcription factor activity"/>
    <property type="evidence" value="ECO:0007669"/>
    <property type="project" value="InterPro"/>
</dbReference>
<keyword evidence="3" id="KW-0804">Transcription</keyword>
<evidence type="ECO:0000256" key="2">
    <source>
        <dbReference type="ARBA" id="ARBA00023125"/>
    </source>
</evidence>